<evidence type="ECO:0000313" key="2">
    <source>
        <dbReference type="EMBL" id="NEN75877.1"/>
    </source>
</evidence>
<reference evidence="2 3" key="1">
    <citation type="submission" date="2020-02" db="EMBL/GenBank/DDBJ databases">
        <title>Pelistega sp. NLN82 were isolated from wild rodents of the Hainan Island.</title>
        <authorList>
            <person name="Niu N."/>
            <person name="Zhou J."/>
        </authorList>
    </citation>
    <scope>NUCLEOTIDE SEQUENCE [LARGE SCALE GENOMIC DNA]</scope>
    <source>
        <strain evidence="2 3">NLN82</strain>
    </source>
</reference>
<evidence type="ECO:0000313" key="3">
    <source>
        <dbReference type="Proteomes" id="UP000477651"/>
    </source>
</evidence>
<gene>
    <name evidence="2" type="primary">ccoS</name>
    <name evidence="2" type="ORF">F9B74_05995</name>
</gene>
<dbReference type="NCBIfam" id="TIGR00847">
    <property type="entry name" value="ccoS"/>
    <property type="match status" value="1"/>
</dbReference>
<dbReference type="RefSeq" id="WP_159990949.1">
    <property type="nucleotide sequence ID" value="NZ_CP047165.1"/>
</dbReference>
<dbReference type="EMBL" id="JAAGYR010000010">
    <property type="protein sequence ID" value="NEN75877.1"/>
    <property type="molecule type" value="Genomic_DNA"/>
</dbReference>
<proteinExistence type="predicted"/>
<keyword evidence="1" id="KW-0472">Membrane</keyword>
<protein>
    <submittedName>
        <fullName evidence="2">Cbb3-type cytochrome oxidase assembly protein CcoS</fullName>
    </submittedName>
</protein>
<feature type="transmembrane region" description="Helical" evidence="1">
    <location>
        <begin position="6"/>
        <end position="27"/>
    </location>
</feature>
<accession>A0A6L9Y7R7</accession>
<dbReference type="PANTHER" id="PTHR41532">
    <property type="entry name" value="FIXS PROTEIN"/>
    <property type="match status" value="1"/>
</dbReference>
<organism evidence="2 3">
    <name type="scientific">Pelistega ratti</name>
    <dbReference type="NCBI Taxonomy" id="2652177"/>
    <lineage>
        <taxon>Bacteria</taxon>
        <taxon>Pseudomonadati</taxon>
        <taxon>Pseudomonadota</taxon>
        <taxon>Betaproteobacteria</taxon>
        <taxon>Burkholderiales</taxon>
        <taxon>Alcaligenaceae</taxon>
        <taxon>Pelistega</taxon>
    </lineage>
</organism>
<name>A0A6L9Y7R7_9BURK</name>
<evidence type="ECO:0000256" key="1">
    <source>
        <dbReference type="SAM" id="Phobius"/>
    </source>
</evidence>
<sequence length="52" mass="5895">MDAFFLLIAISVVFVIFIGGFLFWSVLSGQFDNVQEHARSILEDDDSLNTKK</sequence>
<dbReference type="InterPro" id="IPR004714">
    <property type="entry name" value="Cyt_oxidase_maturation_cbb3"/>
</dbReference>
<dbReference type="Proteomes" id="UP000477651">
    <property type="component" value="Unassembled WGS sequence"/>
</dbReference>
<comment type="caution">
    <text evidence="2">The sequence shown here is derived from an EMBL/GenBank/DDBJ whole genome shotgun (WGS) entry which is preliminary data.</text>
</comment>
<keyword evidence="1" id="KW-0812">Transmembrane</keyword>
<keyword evidence="1" id="KW-1133">Transmembrane helix</keyword>
<dbReference type="Pfam" id="PF03597">
    <property type="entry name" value="FixS"/>
    <property type="match status" value="1"/>
</dbReference>
<dbReference type="AlphaFoldDB" id="A0A6L9Y7R7"/>
<dbReference type="PANTHER" id="PTHR41532:SF1">
    <property type="entry name" value="FIXS PROTEIN"/>
    <property type="match status" value="1"/>
</dbReference>
<keyword evidence="3" id="KW-1185">Reference proteome</keyword>